<dbReference type="Proteomes" id="UP000784294">
    <property type="component" value="Unassembled WGS sequence"/>
</dbReference>
<comment type="subunit">
    <text evidence="10">Homodimer. The cytoplasmic dynein 1 complex consists of two catalytic heavy chains (HCs) and a number of non-catalytic subunits presented by intermediate chains (ICs).</text>
</comment>
<evidence type="ECO:0000256" key="8">
    <source>
        <dbReference type="ARBA" id="ARBA00023175"/>
    </source>
</evidence>
<comment type="caution">
    <text evidence="11">The sequence shown here is derived from an EMBL/GenBank/DDBJ whole genome shotgun (WGS) entry which is preliminary data.</text>
</comment>
<name>A0A3S4ZJ35_9PLAT</name>
<dbReference type="PANTHER" id="PTHR12688">
    <property type="entry name" value="DYNEIN LIGHT INTERMEDIATE CHAIN"/>
    <property type="match status" value="1"/>
</dbReference>
<dbReference type="AlphaFoldDB" id="A0A3S4ZJ35"/>
<dbReference type="GO" id="GO:0007018">
    <property type="term" value="P:microtubule-based movement"/>
    <property type="evidence" value="ECO:0007669"/>
    <property type="project" value="InterPro"/>
</dbReference>
<evidence type="ECO:0000256" key="9">
    <source>
        <dbReference type="ARBA" id="ARBA00023212"/>
    </source>
</evidence>
<dbReference type="GO" id="GO:0045504">
    <property type="term" value="F:dynein heavy chain binding"/>
    <property type="evidence" value="ECO:0007669"/>
    <property type="project" value="TreeGrafter"/>
</dbReference>
<keyword evidence="4 10" id="KW-0493">Microtubule</keyword>
<evidence type="ECO:0000256" key="7">
    <source>
        <dbReference type="ARBA" id="ARBA00023017"/>
    </source>
</evidence>
<evidence type="ECO:0000256" key="4">
    <source>
        <dbReference type="ARBA" id="ARBA00022701"/>
    </source>
</evidence>
<keyword evidence="9 10" id="KW-0206">Cytoskeleton</keyword>
<dbReference type="Pfam" id="PF05783">
    <property type="entry name" value="DLIC"/>
    <property type="match status" value="1"/>
</dbReference>
<proteinExistence type="inferred from homology"/>
<keyword evidence="8 10" id="KW-0505">Motor protein</keyword>
<keyword evidence="2 10" id="KW-0813">Transport</keyword>
<dbReference type="GO" id="GO:0005813">
    <property type="term" value="C:centrosome"/>
    <property type="evidence" value="ECO:0007669"/>
    <property type="project" value="TreeGrafter"/>
</dbReference>
<comment type="subcellular location">
    <subcellularLocation>
        <location evidence="1 10">Cytoplasm</location>
        <location evidence="1 10">Cytoskeleton</location>
    </subcellularLocation>
</comment>
<dbReference type="GO" id="GO:0000226">
    <property type="term" value="P:microtubule cytoskeleton organization"/>
    <property type="evidence" value="ECO:0007669"/>
    <property type="project" value="TreeGrafter"/>
</dbReference>
<evidence type="ECO:0000256" key="10">
    <source>
        <dbReference type="RuleBase" id="RU366047"/>
    </source>
</evidence>
<evidence type="ECO:0000256" key="3">
    <source>
        <dbReference type="ARBA" id="ARBA00022490"/>
    </source>
</evidence>
<dbReference type="GO" id="GO:0005524">
    <property type="term" value="F:ATP binding"/>
    <property type="evidence" value="ECO:0007669"/>
    <property type="project" value="UniProtKB-KW"/>
</dbReference>
<dbReference type="GO" id="GO:0005874">
    <property type="term" value="C:microtubule"/>
    <property type="evidence" value="ECO:0007669"/>
    <property type="project" value="UniProtKB-KW"/>
</dbReference>
<keyword evidence="5 10" id="KW-0547">Nucleotide-binding</keyword>
<keyword evidence="12" id="KW-1185">Reference proteome</keyword>
<keyword evidence="3 10" id="KW-0963">Cytoplasm</keyword>
<keyword evidence="7 10" id="KW-0243">Dynein</keyword>
<sequence length="75" mass="8677">MGVWCLGGELEHTGLLPFALNEATVWRTICLICLSAAEFWLHLRSLELWIDVLRSHINILRIDEEEREELQASSE</sequence>
<comment type="function">
    <text evidence="10">Acts as one of several non-catalytic accessory components of the cytoplasmic dynein 1 complex that are thought to be involved in linking dynein to cargos and to adapter proteins that regulate dynein function. Cytoplasmic dynein 1 acts as a motor for the intracellular retrograde motility of vesicles and organelles along microtubules. May play a role in binding dynein to membranous organelles or chromosomes.</text>
</comment>
<evidence type="ECO:0000256" key="6">
    <source>
        <dbReference type="ARBA" id="ARBA00022840"/>
    </source>
</evidence>
<dbReference type="InterPro" id="IPR008467">
    <property type="entry name" value="Dynein1_light_intermed_chain"/>
</dbReference>
<dbReference type="PANTHER" id="PTHR12688:SF0">
    <property type="entry name" value="DYNEIN LIGHT INTERMEDIATE CHAIN"/>
    <property type="match status" value="1"/>
</dbReference>
<gene>
    <name evidence="11" type="ORF">PXEA_LOCUS6282</name>
</gene>
<evidence type="ECO:0000256" key="1">
    <source>
        <dbReference type="ARBA" id="ARBA00004245"/>
    </source>
</evidence>
<dbReference type="InterPro" id="IPR022780">
    <property type="entry name" value="Dynein_light_int_chain"/>
</dbReference>
<dbReference type="GO" id="GO:0005868">
    <property type="term" value="C:cytoplasmic dynein complex"/>
    <property type="evidence" value="ECO:0007669"/>
    <property type="project" value="UniProtKB-UniRule"/>
</dbReference>
<accession>A0A3S4ZJ35</accession>
<comment type="similarity">
    <text evidence="10">Belongs to the dynein light intermediate chain family.</text>
</comment>
<evidence type="ECO:0000313" key="12">
    <source>
        <dbReference type="Proteomes" id="UP000784294"/>
    </source>
</evidence>
<evidence type="ECO:0000313" key="11">
    <source>
        <dbReference type="EMBL" id="VEL12842.1"/>
    </source>
</evidence>
<dbReference type="OrthoDB" id="27603at2759"/>
<reference evidence="11" key="1">
    <citation type="submission" date="2018-11" db="EMBL/GenBank/DDBJ databases">
        <authorList>
            <consortium name="Pathogen Informatics"/>
        </authorList>
    </citation>
    <scope>NUCLEOTIDE SEQUENCE</scope>
</reference>
<protein>
    <recommendedName>
        <fullName evidence="10">Dynein light intermediate chain</fullName>
    </recommendedName>
</protein>
<organism evidence="11 12">
    <name type="scientific">Protopolystoma xenopodis</name>
    <dbReference type="NCBI Taxonomy" id="117903"/>
    <lineage>
        <taxon>Eukaryota</taxon>
        <taxon>Metazoa</taxon>
        <taxon>Spiralia</taxon>
        <taxon>Lophotrochozoa</taxon>
        <taxon>Platyhelminthes</taxon>
        <taxon>Monogenea</taxon>
        <taxon>Polyopisthocotylea</taxon>
        <taxon>Polystomatidea</taxon>
        <taxon>Polystomatidae</taxon>
        <taxon>Protopolystoma</taxon>
    </lineage>
</organism>
<evidence type="ECO:0000256" key="5">
    <source>
        <dbReference type="ARBA" id="ARBA00022741"/>
    </source>
</evidence>
<keyword evidence="6 10" id="KW-0067">ATP-binding</keyword>
<dbReference type="EMBL" id="CAAALY010016019">
    <property type="protein sequence ID" value="VEL12842.1"/>
    <property type="molecule type" value="Genomic_DNA"/>
</dbReference>
<evidence type="ECO:0000256" key="2">
    <source>
        <dbReference type="ARBA" id="ARBA00022448"/>
    </source>
</evidence>